<dbReference type="EMBL" id="WJBH02000009">
    <property type="protein sequence ID" value="KAI9552887.1"/>
    <property type="molecule type" value="Genomic_DNA"/>
</dbReference>
<accession>A0AAD5PN65</accession>
<proteinExistence type="predicted"/>
<protein>
    <submittedName>
        <fullName evidence="1">Uncharacterized protein</fullName>
    </submittedName>
</protein>
<gene>
    <name evidence="1" type="ORF">GHT06_020771</name>
</gene>
<keyword evidence="2" id="KW-1185">Reference proteome</keyword>
<evidence type="ECO:0000313" key="1">
    <source>
        <dbReference type="EMBL" id="KAI9552887.1"/>
    </source>
</evidence>
<name>A0AAD5PN65_9CRUS</name>
<dbReference type="Proteomes" id="UP000820818">
    <property type="component" value="Linkage Group LG9"/>
</dbReference>
<evidence type="ECO:0000313" key="2">
    <source>
        <dbReference type="Proteomes" id="UP000820818"/>
    </source>
</evidence>
<organism evidence="1 2">
    <name type="scientific">Daphnia sinensis</name>
    <dbReference type="NCBI Taxonomy" id="1820382"/>
    <lineage>
        <taxon>Eukaryota</taxon>
        <taxon>Metazoa</taxon>
        <taxon>Ecdysozoa</taxon>
        <taxon>Arthropoda</taxon>
        <taxon>Crustacea</taxon>
        <taxon>Branchiopoda</taxon>
        <taxon>Diplostraca</taxon>
        <taxon>Cladocera</taxon>
        <taxon>Anomopoda</taxon>
        <taxon>Daphniidae</taxon>
        <taxon>Daphnia</taxon>
        <taxon>Daphnia similis group</taxon>
    </lineage>
</organism>
<comment type="caution">
    <text evidence="1">The sequence shown here is derived from an EMBL/GenBank/DDBJ whole genome shotgun (WGS) entry which is preliminary data.</text>
</comment>
<dbReference type="AlphaFoldDB" id="A0AAD5PN65"/>
<sequence>MEYQGILIVSIGGRENGIWNRMDVEDSSSIGSCFRQKMMKLAILMFCVAAATAGLIPTPIESAPSNVEADMEASATHHHGVYERNIGIYAGALPSVYPSYPTPYYPSYSPAYVPAGYGYPYRPYPSYGVGWNTNTWDISGNMQLARNTNVENKICPLIAYPCQRYLRFKQIDKFYGLTR</sequence>
<reference evidence="1 2" key="1">
    <citation type="submission" date="2022-05" db="EMBL/GenBank/DDBJ databases">
        <title>A multi-omics perspective on studying reproductive biology in Daphnia sinensis.</title>
        <authorList>
            <person name="Jia J."/>
        </authorList>
    </citation>
    <scope>NUCLEOTIDE SEQUENCE [LARGE SCALE GENOMIC DNA]</scope>
    <source>
        <strain evidence="1 2">WSL</strain>
    </source>
</reference>